<dbReference type="GeneID" id="5000493"/>
<feature type="domain" description="CS" evidence="1">
    <location>
        <begin position="251"/>
        <end position="357"/>
    </location>
</feature>
<dbReference type="SUPFAM" id="SSF49764">
    <property type="entry name" value="HSP20-like chaperones"/>
    <property type="match status" value="1"/>
</dbReference>
<reference evidence="2 3" key="1">
    <citation type="journal article" date="2007" name="Proc. Natl. Acad. Sci. U.S.A.">
        <title>The tiny eukaryote Ostreococcus provides genomic insights into the paradox of plankton speciation.</title>
        <authorList>
            <person name="Palenik B."/>
            <person name="Grimwood J."/>
            <person name="Aerts A."/>
            <person name="Rouze P."/>
            <person name="Salamov A."/>
            <person name="Putnam N."/>
            <person name="Dupont C."/>
            <person name="Jorgensen R."/>
            <person name="Derelle E."/>
            <person name="Rombauts S."/>
            <person name="Zhou K."/>
            <person name="Otillar R."/>
            <person name="Merchant S.S."/>
            <person name="Podell S."/>
            <person name="Gaasterland T."/>
            <person name="Napoli C."/>
            <person name="Gendler K."/>
            <person name="Manuell A."/>
            <person name="Tai V."/>
            <person name="Vallon O."/>
            <person name="Piganeau G."/>
            <person name="Jancek S."/>
            <person name="Heijde M."/>
            <person name="Jabbari K."/>
            <person name="Bowler C."/>
            <person name="Lohr M."/>
            <person name="Robbens S."/>
            <person name="Werner G."/>
            <person name="Dubchak I."/>
            <person name="Pazour G.J."/>
            <person name="Ren Q."/>
            <person name="Paulsen I."/>
            <person name="Delwiche C."/>
            <person name="Schmutz J."/>
            <person name="Rokhsar D."/>
            <person name="Van de Peer Y."/>
            <person name="Moreau H."/>
            <person name="Grigoriev I.V."/>
        </authorList>
    </citation>
    <scope>NUCLEOTIDE SEQUENCE [LARGE SCALE GENOMIC DNA]</scope>
    <source>
        <strain evidence="2 3">CCE9901</strain>
    </source>
</reference>
<dbReference type="OMA" id="KATNWEH"/>
<dbReference type="EMBL" id="CP000582">
    <property type="protein sequence ID" value="ABO94583.1"/>
    <property type="molecule type" value="Genomic_DNA"/>
</dbReference>
<dbReference type="AlphaFoldDB" id="A4RTN1"/>
<sequence>MTTNASDDRIARGLLGTANDDVSVDRLAFRYVFVPWDETRAMEERVMVIPREREMECLLDALRLHFRVEGAKDGAHGRDEAKQKEILKAQLESHGDGGGGGGAKTLSDDMMAAALSMQMAQPVPLLPGSKKTGFVHVNMYVDDRGISKGLPTNVRASRMSAEAGSPQQVLGDAFIARIFDDDDQFKRLDFTLDECSSDAAWIMKAKTLAVERQENVGDIARTMAEFKAKGAVDLDAEAAPKAPLDPSQRPGPHQDFEWSQDDEEVTLKVRVPAHTTKADVACVFGPGSQKMSLQIKTLSEIEGKSMRVVDNEGDVDLLFQEIIPDESSWSLVTNHGERAFEASLVKRLESVRWLSFLRRGGPPETTF</sequence>
<name>A4RTN1_OSTLU</name>
<dbReference type="HOGENOM" id="CLU_845537_0_0_1"/>
<dbReference type="KEGG" id="olu:OSTLU_23992"/>
<organism evidence="2 3">
    <name type="scientific">Ostreococcus lucimarinus (strain CCE9901)</name>
    <dbReference type="NCBI Taxonomy" id="436017"/>
    <lineage>
        <taxon>Eukaryota</taxon>
        <taxon>Viridiplantae</taxon>
        <taxon>Chlorophyta</taxon>
        <taxon>Mamiellophyceae</taxon>
        <taxon>Mamiellales</taxon>
        <taxon>Bathycoccaceae</taxon>
        <taxon>Ostreococcus</taxon>
    </lineage>
</organism>
<dbReference type="InterPro" id="IPR008978">
    <property type="entry name" value="HSP20-like_chaperone"/>
</dbReference>
<keyword evidence="3" id="KW-1185">Reference proteome</keyword>
<gene>
    <name evidence="2" type="ORF">OSTLU_23992</name>
</gene>
<accession>A4RTN1</accession>
<proteinExistence type="predicted"/>
<dbReference type="Gene3D" id="2.60.40.790">
    <property type="match status" value="1"/>
</dbReference>
<dbReference type="Pfam" id="PF04969">
    <property type="entry name" value="CS"/>
    <property type="match status" value="1"/>
</dbReference>
<dbReference type="OrthoDB" id="245563at2759"/>
<dbReference type="Gramene" id="ABO94583">
    <property type="protein sequence ID" value="ABO94583"/>
    <property type="gene ID" value="OSTLU_23992"/>
</dbReference>
<dbReference type="PROSITE" id="PS51203">
    <property type="entry name" value="CS"/>
    <property type="match status" value="1"/>
</dbReference>
<evidence type="ECO:0000313" key="3">
    <source>
        <dbReference type="Proteomes" id="UP000001568"/>
    </source>
</evidence>
<dbReference type="Proteomes" id="UP000001568">
    <property type="component" value="Chromosome 2"/>
</dbReference>
<dbReference type="RefSeq" id="XP_001416290.1">
    <property type="nucleotide sequence ID" value="XM_001416253.1"/>
</dbReference>
<dbReference type="InterPro" id="IPR007052">
    <property type="entry name" value="CS_dom"/>
</dbReference>
<dbReference type="eggNOG" id="ENOG502QR83">
    <property type="taxonomic scope" value="Eukaryota"/>
</dbReference>
<evidence type="ECO:0000259" key="1">
    <source>
        <dbReference type="PROSITE" id="PS51203"/>
    </source>
</evidence>
<protein>
    <recommendedName>
        <fullName evidence="1">CS domain-containing protein</fullName>
    </recommendedName>
</protein>
<evidence type="ECO:0000313" key="2">
    <source>
        <dbReference type="EMBL" id="ABO94583.1"/>
    </source>
</evidence>